<evidence type="ECO:0000313" key="2">
    <source>
        <dbReference type="Proteomes" id="UP000234681"/>
    </source>
</evidence>
<reference evidence="2" key="1">
    <citation type="submission" date="2005-09" db="EMBL/GenBank/DDBJ databases">
        <authorList>
            <person name="Mural R.J."/>
            <person name="Li P.W."/>
            <person name="Adams M.D."/>
            <person name="Amanatides P.G."/>
            <person name="Baden-Tillson H."/>
            <person name="Barnstead M."/>
            <person name="Chin S.H."/>
            <person name="Dew I."/>
            <person name="Evans C.A."/>
            <person name="Ferriera S."/>
            <person name="Flanigan M."/>
            <person name="Fosler C."/>
            <person name="Glodek A."/>
            <person name="Gu Z."/>
            <person name="Holt R.A."/>
            <person name="Jennings D."/>
            <person name="Kraft C.L."/>
            <person name="Lu F."/>
            <person name="Nguyen T."/>
            <person name="Nusskern D.R."/>
            <person name="Pfannkoch C.M."/>
            <person name="Sitter C."/>
            <person name="Sutton G.G."/>
            <person name="Venter J.C."/>
            <person name="Wang Z."/>
            <person name="Woodage T."/>
            <person name="Zheng X.H."/>
            <person name="Zhong F."/>
        </authorList>
    </citation>
    <scope>NUCLEOTIDE SEQUENCE [LARGE SCALE GENOMIC DNA]</scope>
    <source>
        <strain>BN</strain>
        <strain evidence="2">Sprague-Dawley</strain>
    </source>
</reference>
<evidence type="ECO:0000313" key="1">
    <source>
        <dbReference type="EMBL" id="EDL84469.1"/>
    </source>
</evidence>
<protein>
    <submittedName>
        <fullName evidence="1">RCG38980</fullName>
    </submittedName>
</protein>
<organism evidence="1 2">
    <name type="scientific">Rattus norvegicus</name>
    <name type="common">Rat</name>
    <dbReference type="NCBI Taxonomy" id="10116"/>
    <lineage>
        <taxon>Eukaryota</taxon>
        <taxon>Metazoa</taxon>
        <taxon>Chordata</taxon>
        <taxon>Craniata</taxon>
        <taxon>Vertebrata</taxon>
        <taxon>Euteleostomi</taxon>
        <taxon>Mammalia</taxon>
        <taxon>Eutheria</taxon>
        <taxon>Euarchontoglires</taxon>
        <taxon>Glires</taxon>
        <taxon>Rodentia</taxon>
        <taxon>Myomorpha</taxon>
        <taxon>Muroidea</taxon>
        <taxon>Muridae</taxon>
        <taxon>Murinae</taxon>
        <taxon>Rattus</taxon>
    </lineage>
</organism>
<gene>
    <name evidence="1" type="ORF">rCG_38980</name>
</gene>
<dbReference type="EMBL" id="CH474085">
    <property type="protein sequence ID" value="EDL84469.1"/>
    <property type="molecule type" value="Genomic_DNA"/>
</dbReference>
<dbReference type="Proteomes" id="UP000234681">
    <property type="component" value="Chromosome 1"/>
</dbReference>
<dbReference type="AlphaFoldDB" id="A6KQ99"/>
<feature type="non-terminal residue" evidence="1">
    <location>
        <position position="92"/>
    </location>
</feature>
<sequence>MPIYCQPHEEECLIIESKLSFTQKVLFFVCCNNSLQRGRKEVEEPKEMDQRELVNFDPNQEKLYPYKKNHKDNDHLLRGVLHVKPLNGASEW</sequence>
<proteinExistence type="predicted"/>
<accession>A6KQ99</accession>
<name>A6KQ99_RAT</name>